<feature type="transmembrane region" description="Helical" evidence="1">
    <location>
        <begin position="72"/>
        <end position="91"/>
    </location>
</feature>
<organism evidence="2">
    <name type="scientific">Cacopsylla melanoneura</name>
    <dbReference type="NCBI Taxonomy" id="428564"/>
    <lineage>
        <taxon>Eukaryota</taxon>
        <taxon>Metazoa</taxon>
        <taxon>Ecdysozoa</taxon>
        <taxon>Arthropoda</taxon>
        <taxon>Hexapoda</taxon>
        <taxon>Insecta</taxon>
        <taxon>Pterygota</taxon>
        <taxon>Neoptera</taxon>
        <taxon>Paraneoptera</taxon>
        <taxon>Hemiptera</taxon>
        <taxon>Sternorrhyncha</taxon>
        <taxon>Psylloidea</taxon>
        <taxon>Psyllidae</taxon>
        <taxon>Psyllinae</taxon>
        <taxon>Cacopsylla</taxon>
    </lineage>
</organism>
<proteinExistence type="predicted"/>
<sequence length="148" mass="17035">MSLYVFGEAVCNMWTACSTTHCSCITIFIGGVRIMYNVFSSFCDSHAICNYNVCIIYSCCIILFFMSCVDSIDSVCVVSNLCLAFCFCNNLNHLRLLFNFFKVIRFSLDHITIFAWRCFLYFKRYLVHNTFDVLGFVGSFNDRSTFAS</sequence>
<reference evidence="2" key="1">
    <citation type="submission" date="2021-05" db="EMBL/GenBank/DDBJ databases">
        <authorList>
            <person name="Alioto T."/>
            <person name="Alioto T."/>
            <person name="Gomez Garrido J."/>
        </authorList>
    </citation>
    <scope>NUCLEOTIDE SEQUENCE</scope>
</reference>
<keyword evidence="1" id="KW-0472">Membrane</keyword>
<dbReference type="AlphaFoldDB" id="A0A8D8RT29"/>
<dbReference type="EMBL" id="HBUF01186110">
    <property type="protein sequence ID" value="CAG6656785.1"/>
    <property type="molecule type" value="Transcribed_RNA"/>
</dbReference>
<feature type="transmembrane region" description="Helical" evidence="1">
    <location>
        <begin position="48"/>
        <end position="66"/>
    </location>
</feature>
<protein>
    <submittedName>
        <fullName evidence="2">Uncharacterized protein</fullName>
    </submittedName>
</protein>
<evidence type="ECO:0000313" key="2">
    <source>
        <dbReference type="EMBL" id="CAG6656785.1"/>
    </source>
</evidence>
<keyword evidence="1" id="KW-1133">Transmembrane helix</keyword>
<feature type="transmembrane region" description="Helical" evidence="1">
    <location>
        <begin position="12"/>
        <end position="36"/>
    </location>
</feature>
<name>A0A8D8RT29_9HEMI</name>
<accession>A0A8D8RT29</accession>
<keyword evidence="1" id="KW-0812">Transmembrane</keyword>
<evidence type="ECO:0000256" key="1">
    <source>
        <dbReference type="SAM" id="Phobius"/>
    </source>
</evidence>